<sequence>MPYLMWVQNEKKVRFESIFINGVHSLIFLIILIVAPIYLSIYGTPFEINSDGTTILIILLVSIATYLLIGFLLFLFNIPCAIWCFRKKQKTLARLIIIGTSLFIPIMGFVATIISYLQYHKKSNNQSEEYSDWDYKNLPII</sequence>
<dbReference type="EMBL" id="JAPFAR010000165">
    <property type="protein sequence ID" value="MDI3349955.1"/>
    <property type="molecule type" value="Genomic_DNA"/>
</dbReference>
<reference evidence="2" key="1">
    <citation type="submission" date="2022-11" db="EMBL/GenBank/DDBJ databases">
        <title>Draft genome of Mycoplasma arginini isolated from fly.</title>
        <authorList>
            <person name="Severgnini M."/>
            <person name="Gioia G."/>
            <person name="Cremonesi P."/>
            <person name="Moroni P."/>
            <person name="Addis M.F."/>
            <person name="Castiglioni B."/>
        </authorList>
    </citation>
    <scope>NUCLEOTIDE SEQUENCE</scope>
    <source>
        <strain evidence="2">QMP CG1-1632</strain>
    </source>
</reference>
<protein>
    <submittedName>
        <fullName evidence="2">Uncharacterized protein</fullName>
    </submittedName>
</protein>
<keyword evidence="1" id="KW-1133">Transmembrane helix</keyword>
<feature type="transmembrane region" description="Helical" evidence="1">
    <location>
        <begin position="95"/>
        <end position="117"/>
    </location>
</feature>
<proteinExistence type="predicted"/>
<name>A0AA43QXF4_MYCAR</name>
<feature type="transmembrane region" description="Helical" evidence="1">
    <location>
        <begin position="55"/>
        <end position="83"/>
    </location>
</feature>
<organism evidence="2 3">
    <name type="scientific">Mycoplasmopsis arginini</name>
    <name type="common">Mycoplasma arginini</name>
    <dbReference type="NCBI Taxonomy" id="2094"/>
    <lineage>
        <taxon>Bacteria</taxon>
        <taxon>Bacillati</taxon>
        <taxon>Mycoplasmatota</taxon>
        <taxon>Mycoplasmoidales</taxon>
        <taxon>Metamycoplasmataceae</taxon>
        <taxon>Mycoplasmopsis</taxon>
    </lineage>
</organism>
<dbReference type="AlphaFoldDB" id="A0AA43QXF4"/>
<dbReference type="RefSeq" id="WP_268164632.1">
    <property type="nucleotide sequence ID" value="NZ_CP165990.1"/>
</dbReference>
<evidence type="ECO:0000313" key="2">
    <source>
        <dbReference type="EMBL" id="MDI3349955.1"/>
    </source>
</evidence>
<keyword evidence="1" id="KW-0472">Membrane</keyword>
<evidence type="ECO:0000313" key="3">
    <source>
        <dbReference type="Proteomes" id="UP001162175"/>
    </source>
</evidence>
<accession>A0AA43QXF4</accession>
<keyword evidence="1" id="KW-0812">Transmembrane</keyword>
<comment type="caution">
    <text evidence="2">The sequence shown here is derived from an EMBL/GenBank/DDBJ whole genome shotgun (WGS) entry which is preliminary data.</text>
</comment>
<feature type="transmembrane region" description="Helical" evidence="1">
    <location>
        <begin position="21"/>
        <end position="43"/>
    </location>
</feature>
<dbReference type="Proteomes" id="UP001162175">
    <property type="component" value="Unassembled WGS sequence"/>
</dbReference>
<evidence type="ECO:0000256" key="1">
    <source>
        <dbReference type="SAM" id="Phobius"/>
    </source>
</evidence>
<gene>
    <name evidence="2" type="ORF">DCBHLPFO_00462</name>
</gene>